<dbReference type="InterPro" id="IPR002577">
    <property type="entry name" value="HTH_HxlR"/>
</dbReference>
<dbReference type="InterPro" id="IPR036390">
    <property type="entry name" value="WH_DNA-bd_sf"/>
</dbReference>
<name>K8PFA1_9BRAD</name>
<accession>K8PFA1</accession>
<dbReference type="SUPFAM" id="SSF46785">
    <property type="entry name" value="Winged helix' DNA-binding domain"/>
    <property type="match status" value="1"/>
</dbReference>
<sequence length="153" mass="17095">MPPGSAVVKKALFRDMVPSEKPRAAKAARGSWPANPYADDCPTRLVLDRIADKWTVLLLILLSRRPWRFNELRREIGGLTQKMASQTLKGLERDGLVSRKVTPTVPVTVEYSITPLGRTLSETVDALRIWAERHMGDVAKAQVQYDRTKAGTV</sequence>
<evidence type="ECO:0000256" key="3">
    <source>
        <dbReference type="ARBA" id="ARBA00023163"/>
    </source>
</evidence>
<dbReference type="PANTHER" id="PTHR33204:SF37">
    <property type="entry name" value="HTH-TYPE TRANSCRIPTIONAL REGULATOR YODB"/>
    <property type="match status" value="1"/>
</dbReference>
<dbReference type="InterPro" id="IPR036388">
    <property type="entry name" value="WH-like_DNA-bd_sf"/>
</dbReference>
<dbReference type="GO" id="GO:0006355">
    <property type="term" value="P:regulation of DNA-templated transcription"/>
    <property type="evidence" value="ECO:0007669"/>
    <property type="project" value="UniProtKB-ARBA"/>
</dbReference>
<proteinExistence type="predicted"/>
<organism evidence="5 6">
    <name type="scientific">Afipia clevelandensis ATCC 49720</name>
    <dbReference type="NCBI Taxonomy" id="883079"/>
    <lineage>
        <taxon>Bacteria</taxon>
        <taxon>Pseudomonadati</taxon>
        <taxon>Pseudomonadota</taxon>
        <taxon>Alphaproteobacteria</taxon>
        <taxon>Hyphomicrobiales</taxon>
        <taxon>Nitrobacteraceae</taxon>
        <taxon>Afipia</taxon>
    </lineage>
</organism>
<comment type="caution">
    <text evidence="5">The sequence shown here is derived from an EMBL/GenBank/DDBJ whole genome shotgun (WGS) entry which is preliminary data.</text>
</comment>
<dbReference type="HOGENOM" id="CLU_111585_2_3_5"/>
<keyword evidence="6" id="KW-1185">Reference proteome</keyword>
<dbReference type="EMBL" id="AGWY01000003">
    <property type="protein sequence ID" value="EKS40226.1"/>
    <property type="molecule type" value="Genomic_DNA"/>
</dbReference>
<evidence type="ECO:0000313" key="5">
    <source>
        <dbReference type="EMBL" id="EKS40226.1"/>
    </source>
</evidence>
<feature type="domain" description="HTH hxlR-type" evidence="4">
    <location>
        <begin position="41"/>
        <end position="139"/>
    </location>
</feature>
<dbReference type="Gene3D" id="1.10.10.10">
    <property type="entry name" value="Winged helix-like DNA-binding domain superfamily/Winged helix DNA-binding domain"/>
    <property type="match status" value="1"/>
</dbReference>
<keyword evidence="3" id="KW-0804">Transcription</keyword>
<dbReference type="PROSITE" id="PS51118">
    <property type="entry name" value="HTH_HXLR"/>
    <property type="match status" value="1"/>
</dbReference>
<evidence type="ECO:0000256" key="2">
    <source>
        <dbReference type="ARBA" id="ARBA00023125"/>
    </source>
</evidence>
<gene>
    <name evidence="5" type="ORF">HMPREF9696_00677</name>
</gene>
<dbReference type="GO" id="GO:0003677">
    <property type="term" value="F:DNA binding"/>
    <property type="evidence" value="ECO:0007669"/>
    <property type="project" value="UniProtKB-KW"/>
</dbReference>
<dbReference type="Proteomes" id="UP000001095">
    <property type="component" value="Unassembled WGS sequence"/>
</dbReference>
<protein>
    <recommendedName>
        <fullName evidence="4">HTH hxlR-type domain-containing protein</fullName>
    </recommendedName>
</protein>
<dbReference type="PANTHER" id="PTHR33204">
    <property type="entry name" value="TRANSCRIPTIONAL REGULATOR, MARR FAMILY"/>
    <property type="match status" value="1"/>
</dbReference>
<evidence type="ECO:0000259" key="4">
    <source>
        <dbReference type="PROSITE" id="PS51118"/>
    </source>
</evidence>
<reference evidence="5 6" key="1">
    <citation type="submission" date="2012-04" db="EMBL/GenBank/DDBJ databases">
        <title>The Genome Sequence of Afipia clevelandensis ATCC 49720.</title>
        <authorList>
            <consortium name="The Broad Institute Genome Sequencing Platform"/>
            <person name="Earl A."/>
            <person name="Ward D."/>
            <person name="Feldgarden M."/>
            <person name="Gevers D."/>
            <person name="Huys G."/>
            <person name="Walker B."/>
            <person name="Young S.K."/>
            <person name="Zeng Q."/>
            <person name="Gargeya S."/>
            <person name="Fitzgerald M."/>
            <person name="Haas B."/>
            <person name="Abouelleil A."/>
            <person name="Alvarado L."/>
            <person name="Arachchi H.M."/>
            <person name="Berlin A."/>
            <person name="Chapman S.B."/>
            <person name="Goldberg J."/>
            <person name="Griggs A."/>
            <person name="Gujja S."/>
            <person name="Hansen M."/>
            <person name="Howarth C."/>
            <person name="Imamovic A."/>
            <person name="Larimer J."/>
            <person name="McCowen C."/>
            <person name="Montmayeur A."/>
            <person name="Murphy C."/>
            <person name="Neiman D."/>
            <person name="Pearson M."/>
            <person name="Priest M."/>
            <person name="Roberts A."/>
            <person name="Saif S."/>
            <person name="Shea T."/>
            <person name="Sisk P."/>
            <person name="Sykes S."/>
            <person name="Wortman J."/>
            <person name="Nusbaum C."/>
            <person name="Birren B."/>
        </authorList>
    </citation>
    <scope>NUCLEOTIDE SEQUENCE [LARGE SCALE GENOMIC DNA]</scope>
    <source>
        <strain evidence="5 6">ATCC 49720</strain>
    </source>
</reference>
<dbReference type="RefSeq" id="WP_002711543.1">
    <property type="nucleotide sequence ID" value="NZ_KB375281.1"/>
</dbReference>
<evidence type="ECO:0000313" key="6">
    <source>
        <dbReference type="Proteomes" id="UP000001095"/>
    </source>
</evidence>
<dbReference type="CDD" id="cd00090">
    <property type="entry name" value="HTH_ARSR"/>
    <property type="match status" value="1"/>
</dbReference>
<keyword evidence="1" id="KW-0805">Transcription regulation</keyword>
<evidence type="ECO:0000256" key="1">
    <source>
        <dbReference type="ARBA" id="ARBA00023015"/>
    </source>
</evidence>
<keyword evidence="2" id="KW-0238">DNA-binding</keyword>
<dbReference type="Pfam" id="PF01638">
    <property type="entry name" value="HxlR"/>
    <property type="match status" value="1"/>
</dbReference>
<dbReference type="InterPro" id="IPR011991">
    <property type="entry name" value="ArsR-like_HTH"/>
</dbReference>
<dbReference type="PATRIC" id="fig|883079.3.peg.693"/>
<dbReference type="AlphaFoldDB" id="K8PFA1"/>
<dbReference type="OrthoDB" id="9800350at2"/>